<feature type="coiled-coil region" evidence="1">
    <location>
        <begin position="4"/>
        <end position="31"/>
    </location>
</feature>
<organism evidence="2 3">
    <name type="scientific">Thomasclavelia ramosa</name>
    <dbReference type="NCBI Taxonomy" id="1547"/>
    <lineage>
        <taxon>Bacteria</taxon>
        <taxon>Bacillati</taxon>
        <taxon>Bacillota</taxon>
        <taxon>Erysipelotrichia</taxon>
        <taxon>Erysipelotrichales</taxon>
        <taxon>Coprobacillaceae</taxon>
        <taxon>Thomasclavelia</taxon>
    </lineage>
</organism>
<dbReference type="RefSeq" id="WP_008792904.1">
    <property type="nucleotide sequence ID" value="NZ_AP031443.1"/>
</dbReference>
<evidence type="ECO:0000256" key="1">
    <source>
        <dbReference type="SAM" id="Coils"/>
    </source>
</evidence>
<name>A0AB35IQA8_9FIRM</name>
<dbReference type="AlphaFoldDB" id="A0AB35IQA8"/>
<dbReference type="EMBL" id="JAQLKE010000033">
    <property type="protein sequence ID" value="MDB7085208.1"/>
    <property type="molecule type" value="Genomic_DNA"/>
</dbReference>
<protein>
    <submittedName>
        <fullName evidence="2">Uncharacterized protein</fullName>
    </submittedName>
</protein>
<comment type="caution">
    <text evidence="2">The sequence shown here is derived from an EMBL/GenBank/DDBJ whole genome shotgun (WGS) entry which is preliminary data.</text>
</comment>
<keyword evidence="1" id="KW-0175">Coiled coil</keyword>
<proteinExistence type="predicted"/>
<evidence type="ECO:0000313" key="3">
    <source>
        <dbReference type="Proteomes" id="UP001211987"/>
    </source>
</evidence>
<evidence type="ECO:0000313" key="2">
    <source>
        <dbReference type="EMBL" id="MDB7085208.1"/>
    </source>
</evidence>
<dbReference type="Proteomes" id="UP001211987">
    <property type="component" value="Unassembled WGS sequence"/>
</dbReference>
<accession>A0AB35IQA8</accession>
<sequence>MNKIKKFKEELENYEKKYALLIKECIQEEINKINPEIEISIRSNDVNSIYVIYKNFNFEFRYVYFKCKNNEKLFFRGYGKTNTRGYSYDRYTKEEQKERERSYDYVRSILKSILEDSLD</sequence>
<gene>
    <name evidence="2" type="ORF">PM738_15480</name>
</gene>
<reference evidence="2" key="1">
    <citation type="submission" date="2023-01" db="EMBL/GenBank/DDBJ databases">
        <title>Human gut microbiome strain richness.</title>
        <authorList>
            <person name="Chen-Liaw A."/>
        </authorList>
    </citation>
    <scope>NUCLEOTIDE SEQUENCE</scope>
    <source>
        <strain evidence="2">1001217st2_G6_1001217B_191108</strain>
    </source>
</reference>